<organism evidence="8">
    <name type="scientific">Oppiella nova</name>
    <dbReference type="NCBI Taxonomy" id="334625"/>
    <lineage>
        <taxon>Eukaryota</taxon>
        <taxon>Metazoa</taxon>
        <taxon>Ecdysozoa</taxon>
        <taxon>Arthropoda</taxon>
        <taxon>Chelicerata</taxon>
        <taxon>Arachnida</taxon>
        <taxon>Acari</taxon>
        <taxon>Acariformes</taxon>
        <taxon>Sarcoptiformes</taxon>
        <taxon>Oribatida</taxon>
        <taxon>Brachypylina</taxon>
        <taxon>Oppioidea</taxon>
        <taxon>Oppiidae</taxon>
        <taxon>Oppiella</taxon>
    </lineage>
</organism>
<dbReference type="GO" id="GO:0009437">
    <property type="term" value="P:carnitine metabolic process"/>
    <property type="evidence" value="ECO:0007669"/>
    <property type="project" value="TreeGrafter"/>
</dbReference>
<keyword evidence="2" id="KW-0808">Transferase</keyword>
<dbReference type="PANTHER" id="PTHR22589">
    <property type="entry name" value="CARNITINE O-ACYLTRANSFERASE"/>
    <property type="match status" value="1"/>
</dbReference>
<feature type="compositionally biased region" description="Low complexity" evidence="5">
    <location>
        <begin position="637"/>
        <end position="647"/>
    </location>
</feature>
<dbReference type="SUPFAM" id="SSF52777">
    <property type="entry name" value="CoA-dependent acyltransferases"/>
    <property type="match status" value="2"/>
</dbReference>
<name>A0A7R9MB96_9ACAR</name>
<feature type="non-terminal residue" evidence="8">
    <location>
        <position position="662"/>
    </location>
</feature>
<dbReference type="Gene3D" id="3.30.559.70">
    <property type="entry name" value="Choline/Carnitine o-acyltransferase, domain 2"/>
    <property type="match status" value="1"/>
</dbReference>
<comment type="similarity">
    <text evidence="1">Belongs to the carnitine/choline acetyltransferase family.</text>
</comment>
<keyword evidence="3" id="KW-0012">Acyltransferase</keyword>
<dbReference type="EMBL" id="CAJPVJ010012078">
    <property type="protein sequence ID" value="CAG2174135.1"/>
    <property type="molecule type" value="Genomic_DNA"/>
</dbReference>
<evidence type="ECO:0000256" key="4">
    <source>
        <dbReference type="PIRSR" id="PIRSR600542-1"/>
    </source>
</evidence>
<dbReference type="GO" id="GO:0006631">
    <property type="term" value="P:fatty acid metabolic process"/>
    <property type="evidence" value="ECO:0007669"/>
    <property type="project" value="TreeGrafter"/>
</dbReference>
<accession>A0A7R9MB96</accession>
<sequence length="662" mass="76194">MAEARSAVSEPMVSKVVDRETPHWDVIAKAWIKGGRRKYYRTRNSIRNGMWPTSMSNLCVICSAFFLLMVCEPSVTQLLTDRLWRFGFQIYIISSLPLMLRAVIISCVFGISFILVVLILRQYFIRLLLSYRGWMNEISSRGKSKKVMLWAIALRLVSGYQPSLYSFQRSLPRMPVPSLRHTIHKLFESLKPVCSEEELVVLKKQSKSYWRATDKPAARVASLATNILKFKRLIDREELPPLLLRNTIPICMAQYERLFSTTRIPGEEMDELIHYDTKRSKHIIVVCKGVYYRVDVFDSKNQQISSRNLEQKVEWIISDAEKHSQSLSPEEKSVAALTALDRSEWAVIRKDYFTSGGVNDRARDLIERSIFNVWIVDEEPESLTDRAKYTIHGDGTCIWFDKCFNILVFANGKCGLNCEHSLADAPAYAHMWEYALSRDVLEKTFDDDGTCMPPNQTFRQGSLKDVVRIDWDLSQELKTKINSALTFAQKNNEDLDLVVVDHKEWGKGEVKKCKISPDAFIQLALQMAYYKDSAKFVQTYEASMTRLYLNGRTETVRSCSQESVDFVLSMNDPNATKEERIRRLNIAAEKHTQLYKDAMNGLGTDRHLFALYVACKGLGYESEFLHNVLTRQWTLSTSQTPHTQQTQVPDPNYPSFSEKLCP</sequence>
<dbReference type="GO" id="GO:0004095">
    <property type="term" value="F:carnitine O-palmitoyltransferase activity"/>
    <property type="evidence" value="ECO:0007669"/>
    <property type="project" value="TreeGrafter"/>
</dbReference>
<dbReference type="GO" id="GO:0005739">
    <property type="term" value="C:mitochondrion"/>
    <property type="evidence" value="ECO:0007669"/>
    <property type="project" value="TreeGrafter"/>
</dbReference>
<evidence type="ECO:0000256" key="6">
    <source>
        <dbReference type="SAM" id="Phobius"/>
    </source>
</evidence>
<proteinExistence type="inferred from homology"/>
<reference evidence="8" key="1">
    <citation type="submission" date="2020-11" db="EMBL/GenBank/DDBJ databases">
        <authorList>
            <person name="Tran Van P."/>
        </authorList>
    </citation>
    <scope>NUCLEOTIDE SEQUENCE</scope>
</reference>
<evidence type="ECO:0000256" key="2">
    <source>
        <dbReference type="ARBA" id="ARBA00022679"/>
    </source>
</evidence>
<dbReference type="InterPro" id="IPR000542">
    <property type="entry name" value="Carn_acyl_trans"/>
</dbReference>
<feature type="domain" description="Choline/carnitine acyltransferase" evidence="7">
    <location>
        <begin position="212"/>
        <end position="644"/>
    </location>
</feature>
<keyword evidence="9" id="KW-1185">Reference proteome</keyword>
<dbReference type="InterPro" id="IPR039551">
    <property type="entry name" value="Cho/carn_acyl_trans"/>
</dbReference>
<dbReference type="EMBL" id="OC926903">
    <property type="protein sequence ID" value="CAD7656948.1"/>
    <property type="molecule type" value="Genomic_DNA"/>
</dbReference>
<dbReference type="InterPro" id="IPR042231">
    <property type="entry name" value="Cho/carn_acyl_trans_2"/>
</dbReference>
<evidence type="ECO:0000313" key="8">
    <source>
        <dbReference type="EMBL" id="CAD7656948.1"/>
    </source>
</evidence>
<dbReference type="PANTHER" id="PTHR22589:SF112">
    <property type="entry name" value="CHOLINE_CARNITINE ACYLTRANSFERASE DOMAIN-CONTAINING PROTEIN"/>
    <property type="match status" value="1"/>
</dbReference>
<evidence type="ECO:0000256" key="1">
    <source>
        <dbReference type="ARBA" id="ARBA00005232"/>
    </source>
</evidence>
<feature type="active site" description="Proton acceptor" evidence="4">
    <location>
        <position position="420"/>
    </location>
</feature>
<protein>
    <recommendedName>
        <fullName evidence="7">Choline/carnitine acyltransferase domain-containing protein</fullName>
    </recommendedName>
</protein>
<dbReference type="Proteomes" id="UP000728032">
    <property type="component" value="Unassembled WGS sequence"/>
</dbReference>
<evidence type="ECO:0000313" key="9">
    <source>
        <dbReference type="Proteomes" id="UP000728032"/>
    </source>
</evidence>
<dbReference type="InterPro" id="IPR023213">
    <property type="entry name" value="CAT-like_dom_sf"/>
</dbReference>
<dbReference type="OrthoDB" id="6332642at2759"/>
<evidence type="ECO:0000256" key="3">
    <source>
        <dbReference type="ARBA" id="ARBA00023315"/>
    </source>
</evidence>
<evidence type="ECO:0000256" key="5">
    <source>
        <dbReference type="SAM" id="MobiDB-lite"/>
    </source>
</evidence>
<gene>
    <name evidence="8" type="ORF">ONB1V03_LOCUS13584</name>
</gene>
<feature type="region of interest" description="Disordered" evidence="5">
    <location>
        <begin position="637"/>
        <end position="662"/>
    </location>
</feature>
<dbReference type="AlphaFoldDB" id="A0A7R9MB96"/>
<dbReference type="Gene3D" id="3.30.559.10">
    <property type="entry name" value="Chloramphenicol acetyltransferase-like domain"/>
    <property type="match status" value="1"/>
</dbReference>
<evidence type="ECO:0000259" key="7">
    <source>
        <dbReference type="Pfam" id="PF00755"/>
    </source>
</evidence>
<feature type="transmembrane region" description="Helical" evidence="6">
    <location>
        <begin position="50"/>
        <end position="70"/>
    </location>
</feature>
<keyword evidence="6" id="KW-0472">Membrane</keyword>
<dbReference type="Pfam" id="PF00755">
    <property type="entry name" value="Carn_acyltransf"/>
    <property type="match status" value="1"/>
</dbReference>
<feature type="transmembrane region" description="Helical" evidence="6">
    <location>
        <begin position="90"/>
        <end position="120"/>
    </location>
</feature>
<keyword evidence="6" id="KW-1133">Transmembrane helix</keyword>
<keyword evidence="6" id="KW-0812">Transmembrane</keyword>